<evidence type="ECO:0008006" key="7">
    <source>
        <dbReference type="Google" id="ProtNLM"/>
    </source>
</evidence>
<name>A0AB34JSR7_PRYPA</name>
<dbReference type="GO" id="GO:0005739">
    <property type="term" value="C:mitochondrion"/>
    <property type="evidence" value="ECO:0007669"/>
    <property type="project" value="UniProtKB-SubCell"/>
</dbReference>
<protein>
    <recommendedName>
        <fullName evidence="7">ATP synthase mitochondrial F1 complex assembly factor 1</fullName>
    </recommendedName>
</protein>
<comment type="similarity">
    <text evidence="2">Belongs to the ATP11 family.</text>
</comment>
<sequence>MLAIRTMGTTCAPLRAARAMATAVTRSGGIVPSALASRLPRPSSSRASHAQRRCMSGFLAVPGVRRSLDEVAKLDMLNEEDPSRIGAIWESFHESRDAVAGASLELGDFDRMRTRGAESPMFVFPIRRNEGHFMLFSQFSPADQMFVLTYLEEYQRNPLTAQPWASIILFDELVATKGVPLMRAEVAQDRLTKKEAEHLLLLYQRYYAKESTGYDKVWMFNHANRHFDLGSYLASCP</sequence>
<evidence type="ECO:0000256" key="3">
    <source>
        <dbReference type="ARBA" id="ARBA00022946"/>
    </source>
</evidence>
<dbReference type="Pfam" id="PF06644">
    <property type="entry name" value="ATP11"/>
    <property type="match status" value="1"/>
</dbReference>
<evidence type="ECO:0000256" key="4">
    <source>
        <dbReference type="ARBA" id="ARBA00023128"/>
    </source>
</evidence>
<keyword evidence="6" id="KW-1185">Reference proteome</keyword>
<dbReference type="Proteomes" id="UP001515480">
    <property type="component" value="Unassembled WGS sequence"/>
</dbReference>
<evidence type="ECO:0000256" key="2">
    <source>
        <dbReference type="ARBA" id="ARBA00009116"/>
    </source>
</evidence>
<reference evidence="5 6" key="1">
    <citation type="journal article" date="2024" name="Science">
        <title>Giant polyketide synthase enzymes in the biosynthesis of giant marine polyether toxins.</title>
        <authorList>
            <person name="Fallon T.R."/>
            <person name="Shende V.V."/>
            <person name="Wierzbicki I.H."/>
            <person name="Pendleton A.L."/>
            <person name="Watervoot N.F."/>
            <person name="Auber R.P."/>
            <person name="Gonzalez D.J."/>
            <person name="Wisecaver J.H."/>
            <person name="Moore B.S."/>
        </authorList>
    </citation>
    <scope>NUCLEOTIDE SEQUENCE [LARGE SCALE GENOMIC DNA]</scope>
    <source>
        <strain evidence="5 6">12B1</strain>
    </source>
</reference>
<keyword evidence="3" id="KW-0809">Transit peptide</keyword>
<evidence type="ECO:0000256" key="1">
    <source>
        <dbReference type="ARBA" id="ARBA00004173"/>
    </source>
</evidence>
<dbReference type="InterPro" id="IPR010591">
    <property type="entry name" value="ATP11"/>
</dbReference>
<gene>
    <name evidence="5" type="ORF">AB1Y20_019774</name>
</gene>
<accession>A0AB34JSR7</accession>
<evidence type="ECO:0000313" key="6">
    <source>
        <dbReference type="Proteomes" id="UP001515480"/>
    </source>
</evidence>
<comment type="subcellular location">
    <subcellularLocation>
        <location evidence="1">Mitochondrion</location>
    </subcellularLocation>
</comment>
<dbReference type="AlphaFoldDB" id="A0AB34JSR7"/>
<comment type="caution">
    <text evidence="5">The sequence shown here is derived from an EMBL/GenBank/DDBJ whole genome shotgun (WGS) entry which is preliminary data.</text>
</comment>
<proteinExistence type="inferred from homology"/>
<dbReference type="GO" id="GO:0033615">
    <property type="term" value="P:mitochondrial proton-transporting ATP synthase complex assembly"/>
    <property type="evidence" value="ECO:0007669"/>
    <property type="project" value="TreeGrafter"/>
</dbReference>
<organism evidence="5 6">
    <name type="scientific">Prymnesium parvum</name>
    <name type="common">Toxic golden alga</name>
    <dbReference type="NCBI Taxonomy" id="97485"/>
    <lineage>
        <taxon>Eukaryota</taxon>
        <taxon>Haptista</taxon>
        <taxon>Haptophyta</taxon>
        <taxon>Prymnesiophyceae</taxon>
        <taxon>Prymnesiales</taxon>
        <taxon>Prymnesiaceae</taxon>
        <taxon>Prymnesium</taxon>
    </lineage>
</organism>
<dbReference type="EMBL" id="JBGBPQ010000004">
    <property type="protein sequence ID" value="KAL1524895.1"/>
    <property type="molecule type" value="Genomic_DNA"/>
</dbReference>
<dbReference type="PANTHER" id="PTHR13126:SF0">
    <property type="entry name" value="ATP SYNTHASE MITOCHONDRIAL F1 COMPLEX ASSEMBLY FACTOR 1"/>
    <property type="match status" value="1"/>
</dbReference>
<evidence type="ECO:0000313" key="5">
    <source>
        <dbReference type="EMBL" id="KAL1524895.1"/>
    </source>
</evidence>
<dbReference type="PANTHER" id="PTHR13126">
    <property type="entry name" value="CHAPERONE ATP11"/>
    <property type="match status" value="1"/>
</dbReference>
<keyword evidence="4" id="KW-0496">Mitochondrion</keyword>